<dbReference type="Proteomes" id="UP000887566">
    <property type="component" value="Unplaced"/>
</dbReference>
<sequence length="172" mass="18847">MIMRVVVVVVSDRGGNKRRVVVDGAAQPIPFLFPSFLLPFFETPTRRQQQHNEPIAGYLGANECEHRRALHTTRLVVRPMGGRAVVNSATNQNAAGASDWKNVSARLSPARRPPPPSPPLQLAASGAQQQLICAERPPSLIAAPKTRSEMFAPRRRTDCKKKANSNALLPRT</sequence>
<dbReference type="WBParaSite" id="PSAMB.scaffold3598size17641.g22042.t1">
    <property type="protein sequence ID" value="PSAMB.scaffold3598size17641.g22042.t1"/>
    <property type="gene ID" value="PSAMB.scaffold3598size17641.g22042"/>
</dbReference>
<accession>A0A914WAD3</accession>
<keyword evidence="2" id="KW-1185">Reference proteome</keyword>
<name>A0A914WAD3_9BILA</name>
<protein>
    <submittedName>
        <fullName evidence="3">Uncharacterized protein</fullName>
    </submittedName>
</protein>
<dbReference type="AlphaFoldDB" id="A0A914WAD3"/>
<feature type="compositionally biased region" description="Low complexity" evidence="1">
    <location>
        <begin position="120"/>
        <end position="131"/>
    </location>
</feature>
<proteinExistence type="predicted"/>
<feature type="compositionally biased region" description="Basic residues" evidence="1">
    <location>
        <begin position="153"/>
        <end position="163"/>
    </location>
</feature>
<evidence type="ECO:0000313" key="2">
    <source>
        <dbReference type="Proteomes" id="UP000887566"/>
    </source>
</evidence>
<evidence type="ECO:0000313" key="3">
    <source>
        <dbReference type="WBParaSite" id="PSAMB.scaffold3598size17641.g22042.t1"/>
    </source>
</evidence>
<organism evidence="2 3">
    <name type="scientific">Plectus sambesii</name>
    <dbReference type="NCBI Taxonomy" id="2011161"/>
    <lineage>
        <taxon>Eukaryota</taxon>
        <taxon>Metazoa</taxon>
        <taxon>Ecdysozoa</taxon>
        <taxon>Nematoda</taxon>
        <taxon>Chromadorea</taxon>
        <taxon>Plectida</taxon>
        <taxon>Plectina</taxon>
        <taxon>Plectoidea</taxon>
        <taxon>Plectidae</taxon>
        <taxon>Plectus</taxon>
    </lineage>
</organism>
<evidence type="ECO:0000256" key="1">
    <source>
        <dbReference type="SAM" id="MobiDB-lite"/>
    </source>
</evidence>
<reference evidence="3" key="1">
    <citation type="submission" date="2022-11" db="UniProtKB">
        <authorList>
            <consortium name="WormBaseParasite"/>
        </authorList>
    </citation>
    <scope>IDENTIFICATION</scope>
</reference>
<feature type="region of interest" description="Disordered" evidence="1">
    <location>
        <begin position="106"/>
        <end position="172"/>
    </location>
</feature>